<dbReference type="InterPro" id="IPR023631">
    <property type="entry name" value="Amidase_dom"/>
</dbReference>
<dbReference type="PANTHER" id="PTHR42678:SF34">
    <property type="entry name" value="OS04G0183300 PROTEIN"/>
    <property type="match status" value="1"/>
</dbReference>
<dbReference type="InterPro" id="IPR036928">
    <property type="entry name" value="AS_sf"/>
</dbReference>
<sequence length="647" mass="69447">MTFVRFLAGNFQLPNMDEVGTACDDGIPLSACTMYKRWRWPSPSMGGLVRSVSEVPVRGIENMYSRFTTPVLLFSVLLALVCGQTCPNTTVETISGFPALIEVTLEELETGLESGSFTSVDLVNAYVARILEVNGTLNCVTEINPDALSIAAELDAERANGITRGPLHGVPIIIKNNIATNDKMNNTSGSFALYGAKVPKDSTLASKLRAAGAVILGKSNLSQWANFRSFNSTNGWSAYGGQTFGVYYPQEDPSGSSSGSGVVSAIGLAFAALGTETSGSILSPSEFSNLVGIKPTVGLTSRNLVIPISQRQDTVGPMARTVKDAAYVLQAIAGKDPLDNYTLAQPFDTPPDYVAACNFSALRGKRIGIPRNVIDPSLEPDNTVVDAFNAAVKTIKNAGATIVDNANITAFALDQYNNGSAETIVLDADFIVNLAEYLAMLSYNPQNVHTLEEVRTFTQHFPQEDYPDRDTKVWDQALALGYNNTDPRFWAAYQLNLEIAGPQGILGLLKNYSLDALILPTNFSPGLPALVGTPVITVPLGFLPPSEPVVRNMRGTLVETGPNIPFGLSFLGPAWSEATLIGFAYAFEQRTMVRNKVQPYIVPATELVDIVGKGVNASISVEKRGYVSSGKKFGAVRTPKRRRGGEM</sequence>
<feature type="domain" description="Amidase" evidence="1">
    <location>
        <begin position="121"/>
        <end position="580"/>
    </location>
</feature>
<gene>
    <name evidence="2" type="ORF">N7G274_007096</name>
</gene>
<evidence type="ECO:0000259" key="1">
    <source>
        <dbReference type="Pfam" id="PF01425"/>
    </source>
</evidence>
<dbReference type="Gene3D" id="3.90.1300.10">
    <property type="entry name" value="Amidase signature (AS) domain"/>
    <property type="match status" value="1"/>
</dbReference>
<proteinExistence type="predicted"/>
<keyword evidence="3" id="KW-1185">Reference proteome</keyword>
<dbReference type="Pfam" id="PF01425">
    <property type="entry name" value="Amidase"/>
    <property type="match status" value="1"/>
</dbReference>
<reference evidence="2 3" key="1">
    <citation type="submission" date="2024-09" db="EMBL/GenBank/DDBJ databases">
        <title>Rethinking Asexuality: The Enigmatic Case of Functional Sexual Genes in Lepraria (Stereocaulaceae).</title>
        <authorList>
            <person name="Doellman M."/>
            <person name="Sun Y."/>
            <person name="Barcenas-Pena A."/>
            <person name="Lumbsch H.T."/>
            <person name="Grewe F."/>
        </authorList>
    </citation>
    <scope>NUCLEOTIDE SEQUENCE [LARGE SCALE GENOMIC DNA]</scope>
    <source>
        <strain evidence="2 3">Mercado 3170</strain>
    </source>
</reference>
<dbReference type="PANTHER" id="PTHR42678">
    <property type="entry name" value="AMIDASE"/>
    <property type="match status" value="1"/>
</dbReference>
<evidence type="ECO:0000313" key="2">
    <source>
        <dbReference type="EMBL" id="KAL2040193.1"/>
    </source>
</evidence>
<organism evidence="2 3">
    <name type="scientific">Stereocaulon virgatum</name>
    <dbReference type="NCBI Taxonomy" id="373712"/>
    <lineage>
        <taxon>Eukaryota</taxon>
        <taxon>Fungi</taxon>
        <taxon>Dikarya</taxon>
        <taxon>Ascomycota</taxon>
        <taxon>Pezizomycotina</taxon>
        <taxon>Lecanoromycetes</taxon>
        <taxon>OSLEUM clade</taxon>
        <taxon>Lecanoromycetidae</taxon>
        <taxon>Lecanorales</taxon>
        <taxon>Lecanorineae</taxon>
        <taxon>Stereocaulaceae</taxon>
        <taxon>Stereocaulon</taxon>
    </lineage>
</organism>
<dbReference type="EMBL" id="JBEFKJ010000022">
    <property type="protein sequence ID" value="KAL2040193.1"/>
    <property type="molecule type" value="Genomic_DNA"/>
</dbReference>
<protein>
    <recommendedName>
        <fullName evidence="1">Amidase domain-containing protein</fullName>
    </recommendedName>
</protein>
<evidence type="ECO:0000313" key="3">
    <source>
        <dbReference type="Proteomes" id="UP001590950"/>
    </source>
</evidence>
<name>A0ABR4AA06_9LECA</name>
<dbReference type="SUPFAM" id="SSF75304">
    <property type="entry name" value="Amidase signature (AS) enzymes"/>
    <property type="match status" value="1"/>
</dbReference>
<dbReference type="Proteomes" id="UP001590950">
    <property type="component" value="Unassembled WGS sequence"/>
</dbReference>
<accession>A0ABR4AA06</accession>
<comment type="caution">
    <text evidence="2">The sequence shown here is derived from an EMBL/GenBank/DDBJ whole genome shotgun (WGS) entry which is preliminary data.</text>
</comment>